<feature type="compositionally biased region" description="Polar residues" evidence="1">
    <location>
        <begin position="63"/>
        <end position="73"/>
    </location>
</feature>
<dbReference type="EMBL" id="BJWL01000009">
    <property type="protein sequence ID" value="GFY93628.1"/>
    <property type="molecule type" value="Genomic_DNA"/>
</dbReference>
<sequence>MSWSRGSDPFTHPITTHVTNRIVWNPPPGPGSDPDGDSSSWTREVTELDRDPELRWSHRSDSFTHPVTNSVTNRIVWKPPPGPGSDPDWDSSSWTREVSELDRDPELRWSRGSDSFTHPVINSVTNRIVWNPPPGSYSDWDSSSWTQEVSQLDRDPELSWSRGSDSFTHPVTNSVTNRIVWKPPPGSNPDWDSSSWTQEVSELDQDPELRRSRGSDSFTHQVTNSITNRIVWNSPPDSDLGWDSSSWTQEVSELDRDPELRWSRGSDLFTHQVTNSAMNRIVWNPQPRLRSGLGFILMDPRIWNSPPDSDLGWDSSSWTREVSQLDQDFAQILLCGEMDRVERSMKHYSSFQKILLVGEGDFSFSACLAVAFGCAHNIIATSLDSRGFLSSNYMNAMSNIESLTSRGAKVMHGVDATQMANHFMFDGMTFDRIIFNFPHGGFFRDDSRETQLWRQRNLVRLFMENAKKMIDKRGEIHVSHKSNAFLLEWNLEQLATKEGLRLIESLPFKFTDYPGYHTKYGFGGDKNFSCNPSKTYKFGLKN</sequence>
<feature type="region of interest" description="Disordered" evidence="1">
    <location>
        <begin position="1"/>
        <end position="97"/>
    </location>
</feature>
<dbReference type="GO" id="GO:0005737">
    <property type="term" value="C:cytoplasm"/>
    <property type="evidence" value="ECO:0007669"/>
    <property type="project" value="TreeGrafter"/>
</dbReference>
<dbReference type="AlphaFoldDB" id="A0A7J0F4K4"/>
<protein>
    <recommendedName>
        <fullName evidence="2">25S rRNA (uridine-N(3))-methyltransferase BMT5-like domain-containing protein</fullName>
    </recommendedName>
</protein>
<dbReference type="GO" id="GO:0070042">
    <property type="term" value="F:rRNA (uridine-N3-)-methyltransferase activity"/>
    <property type="evidence" value="ECO:0007669"/>
    <property type="project" value="InterPro"/>
</dbReference>
<organism evidence="3 4">
    <name type="scientific">Actinidia rufa</name>
    <dbReference type="NCBI Taxonomy" id="165716"/>
    <lineage>
        <taxon>Eukaryota</taxon>
        <taxon>Viridiplantae</taxon>
        <taxon>Streptophyta</taxon>
        <taxon>Embryophyta</taxon>
        <taxon>Tracheophyta</taxon>
        <taxon>Spermatophyta</taxon>
        <taxon>Magnoliopsida</taxon>
        <taxon>eudicotyledons</taxon>
        <taxon>Gunneridae</taxon>
        <taxon>Pentapetalae</taxon>
        <taxon>asterids</taxon>
        <taxon>Ericales</taxon>
        <taxon>Actinidiaceae</taxon>
        <taxon>Actinidia</taxon>
    </lineage>
</organism>
<feature type="compositionally biased region" description="Polar residues" evidence="1">
    <location>
        <begin position="190"/>
        <end position="200"/>
    </location>
</feature>
<dbReference type="Pfam" id="PF10354">
    <property type="entry name" value="BMT5-like"/>
    <property type="match status" value="1"/>
</dbReference>
<dbReference type="Proteomes" id="UP000585474">
    <property type="component" value="Unassembled WGS sequence"/>
</dbReference>
<dbReference type="PANTHER" id="PTHR11538:SF70">
    <property type="entry name" value="25S RRNA (URIDINE-N(3))-METHYLTRANSFERASE BMT5-LIKE DOMAIN-CONTAINING PROTEIN"/>
    <property type="match status" value="1"/>
</dbReference>
<feature type="compositionally biased region" description="Basic and acidic residues" evidence="1">
    <location>
        <begin position="44"/>
        <end position="62"/>
    </location>
</feature>
<dbReference type="InterPro" id="IPR019446">
    <property type="entry name" value="BMT5-like"/>
</dbReference>
<evidence type="ECO:0000313" key="3">
    <source>
        <dbReference type="EMBL" id="GFY93628.1"/>
    </source>
</evidence>
<evidence type="ECO:0000259" key="2">
    <source>
        <dbReference type="Pfam" id="PF10354"/>
    </source>
</evidence>
<feature type="domain" description="25S rRNA (uridine-N(3))-methyltransferase BMT5-like" evidence="2">
    <location>
        <begin position="355"/>
        <end position="519"/>
    </location>
</feature>
<keyword evidence="4" id="KW-1185">Reference proteome</keyword>
<proteinExistence type="predicted"/>
<dbReference type="GO" id="GO:0070475">
    <property type="term" value="P:rRNA base methylation"/>
    <property type="evidence" value="ECO:0007669"/>
    <property type="project" value="InterPro"/>
</dbReference>
<evidence type="ECO:0000256" key="1">
    <source>
        <dbReference type="SAM" id="MobiDB-lite"/>
    </source>
</evidence>
<feature type="region of interest" description="Disordered" evidence="1">
    <location>
        <begin position="177"/>
        <end position="217"/>
    </location>
</feature>
<reference evidence="3 4" key="1">
    <citation type="submission" date="2019-07" db="EMBL/GenBank/DDBJ databases">
        <title>De Novo Assembly of kiwifruit Actinidia rufa.</title>
        <authorList>
            <person name="Sugita-Konishi S."/>
            <person name="Sato K."/>
            <person name="Mori E."/>
            <person name="Abe Y."/>
            <person name="Kisaki G."/>
            <person name="Hamano K."/>
            <person name="Suezawa K."/>
            <person name="Otani M."/>
            <person name="Fukuda T."/>
            <person name="Manabe T."/>
            <person name="Gomi K."/>
            <person name="Tabuchi M."/>
            <person name="Akimitsu K."/>
            <person name="Kataoka I."/>
        </authorList>
    </citation>
    <scope>NUCLEOTIDE SEQUENCE [LARGE SCALE GENOMIC DNA]</scope>
    <source>
        <strain evidence="4">cv. Fuchu</strain>
    </source>
</reference>
<name>A0A7J0F4K4_9ERIC</name>
<dbReference type="PANTHER" id="PTHR11538">
    <property type="entry name" value="PHENYLALANYL-TRNA SYNTHETASE"/>
    <property type="match status" value="1"/>
</dbReference>
<comment type="caution">
    <text evidence="3">The sequence shown here is derived from an EMBL/GenBank/DDBJ whole genome shotgun (WGS) entry which is preliminary data.</text>
</comment>
<evidence type="ECO:0000313" key="4">
    <source>
        <dbReference type="Proteomes" id="UP000585474"/>
    </source>
</evidence>
<accession>A0A7J0F4K4</accession>
<dbReference type="OrthoDB" id="273345at2759"/>
<gene>
    <name evidence="3" type="ORF">Acr_09g0000740</name>
</gene>